<keyword evidence="3 11" id="KW-0813">Transport</keyword>
<evidence type="ECO:0000256" key="9">
    <source>
        <dbReference type="ARBA" id="ARBA00023170"/>
    </source>
</evidence>
<reference evidence="16 17" key="1">
    <citation type="submission" date="2024-04" db="EMBL/GenBank/DDBJ databases">
        <title>Novel species of the genus Ideonella isolated from streams.</title>
        <authorList>
            <person name="Lu H."/>
        </authorList>
    </citation>
    <scope>NUCLEOTIDE SEQUENCE [LARGE SCALE GENOMIC DNA]</scope>
    <source>
        <strain evidence="16 17">BYS139W</strain>
    </source>
</reference>
<protein>
    <submittedName>
        <fullName evidence="16">TonB-dependent receptor</fullName>
    </submittedName>
</protein>
<feature type="region of interest" description="Disordered" evidence="13">
    <location>
        <begin position="184"/>
        <end position="220"/>
    </location>
</feature>
<evidence type="ECO:0000256" key="5">
    <source>
        <dbReference type="ARBA" id="ARBA00022692"/>
    </source>
</evidence>
<keyword evidence="7 12" id="KW-0798">TonB box</keyword>
<evidence type="ECO:0000256" key="7">
    <source>
        <dbReference type="ARBA" id="ARBA00023077"/>
    </source>
</evidence>
<keyword evidence="5 11" id="KW-0812">Transmembrane</keyword>
<dbReference type="PANTHER" id="PTHR30069:SF29">
    <property type="entry name" value="HEMOGLOBIN AND HEMOGLOBIN-HAPTOGLOBIN-BINDING PROTEIN 1-RELATED"/>
    <property type="match status" value="1"/>
</dbReference>
<dbReference type="Pfam" id="PF00593">
    <property type="entry name" value="TonB_dep_Rec_b-barrel"/>
    <property type="match status" value="1"/>
</dbReference>
<keyword evidence="8 11" id="KW-0472">Membrane</keyword>
<evidence type="ECO:0000256" key="3">
    <source>
        <dbReference type="ARBA" id="ARBA00022448"/>
    </source>
</evidence>
<feature type="compositionally biased region" description="Basic and acidic residues" evidence="13">
    <location>
        <begin position="186"/>
        <end position="201"/>
    </location>
</feature>
<dbReference type="Pfam" id="PF07715">
    <property type="entry name" value="Plug"/>
    <property type="match status" value="1"/>
</dbReference>
<proteinExistence type="inferred from homology"/>
<evidence type="ECO:0000256" key="11">
    <source>
        <dbReference type="PROSITE-ProRule" id="PRU01360"/>
    </source>
</evidence>
<dbReference type="SUPFAM" id="SSF56935">
    <property type="entry name" value="Porins"/>
    <property type="match status" value="1"/>
</dbReference>
<dbReference type="InterPro" id="IPR037066">
    <property type="entry name" value="Plug_dom_sf"/>
</dbReference>
<evidence type="ECO:0000256" key="13">
    <source>
        <dbReference type="SAM" id="MobiDB-lite"/>
    </source>
</evidence>
<keyword evidence="10 11" id="KW-0998">Cell outer membrane</keyword>
<accession>A0ABU9BEB1</accession>
<dbReference type="InterPro" id="IPR036942">
    <property type="entry name" value="Beta-barrel_TonB_sf"/>
</dbReference>
<keyword evidence="4 11" id="KW-1134">Transmembrane beta strand</keyword>
<comment type="caution">
    <text evidence="16">The sequence shown here is derived from an EMBL/GenBank/DDBJ whole genome shotgun (WGS) entry which is preliminary data.</text>
</comment>
<dbReference type="RefSeq" id="WP_341375226.1">
    <property type="nucleotide sequence ID" value="NZ_JBBUTF010000014.1"/>
</dbReference>
<comment type="similarity">
    <text evidence="2 11 12">Belongs to the TonB-dependent receptor family.</text>
</comment>
<feature type="compositionally biased region" description="Polar residues" evidence="13">
    <location>
        <begin position="299"/>
        <end position="316"/>
    </location>
</feature>
<sequence length="736" mass="80027">MPSSAVAPVAPPVTLQRVEVNARPAGRDAALDERRQASASRIVVPREELERHGDQTLAESLKRLPGVTVDGAPGRGGGPRLRGMGGGYTQILIDGQRMPPGFSLDAISPEQVERVEILRAPTAEFGARAIAGTINIVLRDGARRKTRQAVVGGGVDGERPQFNVNLEDTGQDEALDHTVAVSAFRRGSENRSRTDTAHDAADGTPTLRQQRSDRSQRTSEGLFANARFSWKGEQAGDKLELQPFLHASRSHRRGSATLDQDVPVPDAADADTWPAYTDAQWDTRSSWAMARLQGNAQTTLGDGSRLTTRFGLTQGRSDSRTVRDESGGLGDAHKTSRSEAEDRNLEWSGKHAVLIGDGHSLASGWELQFNRREDLATSTVDGAADTSDPDAGATFVARTQRLAVYAQDEWTLRPGLSVYLGARWEGIRTRGDTTDGAVDHRSAVLTPLAHLLWRLPGADGKPGRDQIRASLTRSYRSPDTGQLIGRRSVNSMYPVGDGSGTNTADRPDRQGNPTLRPELAWGLEAGWEHYPAAGGLLSLNSWVRRIDDVIRNVTRLRDVGYADVQRWVRAPENLGPATAWGLEAEARGSARTLLGEGGSEDLQLRTSAALMRSRIDGIPGPDNRLDGQAPWQLTVGADWTLRGTAWTVGGSLAHTPGFTTAGVDGLSTWQGDKRALDLYAAWRRGTDLTVRVSLANALARDWITGTRRVFDDGRVQTTTERDDTWRVLTARAEWRF</sequence>
<evidence type="ECO:0000256" key="1">
    <source>
        <dbReference type="ARBA" id="ARBA00004571"/>
    </source>
</evidence>
<feature type="region of interest" description="Disordered" evidence="13">
    <location>
        <begin position="480"/>
        <end position="515"/>
    </location>
</feature>
<evidence type="ECO:0000256" key="4">
    <source>
        <dbReference type="ARBA" id="ARBA00022452"/>
    </source>
</evidence>
<dbReference type="Gene3D" id="2.40.170.20">
    <property type="entry name" value="TonB-dependent receptor, beta-barrel domain"/>
    <property type="match status" value="1"/>
</dbReference>
<dbReference type="Gene3D" id="2.170.130.10">
    <property type="entry name" value="TonB-dependent receptor, plug domain"/>
    <property type="match status" value="1"/>
</dbReference>
<feature type="domain" description="TonB-dependent receptor plug" evidence="15">
    <location>
        <begin position="35"/>
        <end position="133"/>
    </location>
</feature>
<dbReference type="PANTHER" id="PTHR30069">
    <property type="entry name" value="TONB-DEPENDENT OUTER MEMBRANE RECEPTOR"/>
    <property type="match status" value="1"/>
</dbReference>
<dbReference type="InterPro" id="IPR000531">
    <property type="entry name" value="Beta-barrel_TonB"/>
</dbReference>
<dbReference type="PROSITE" id="PS52016">
    <property type="entry name" value="TONB_DEPENDENT_REC_3"/>
    <property type="match status" value="1"/>
</dbReference>
<comment type="subcellular location">
    <subcellularLocation>
        <location evidence="1 11">Cell outer membrane</location>
        <topology evidence="1 11">Multi-pass membrane protein</topology>
    </subcellularLocation>
</comment>
<gene>
    <name evidence="16" type="ORF">AACH11_15910</name>
</gene>
<evidence type="ECO:0000256" key="10">
    <source>
        <dbReference type="ARBA" id="ARBA00023237"/>
    </source>
</evidence>
<evidence type="ECO:0000313" key="17">
    <source>
        <dbReference type="Proteomes" id="UP001368500"/>
    </source>
</evidence>
<evidence type="ECO:0000313" key="16">
    <source>
        <dbReference type="EMBL" id="MEK8027449.1"/>
    </source>
</evidence>
<keyword evidence="9 16" id="KW-0675">Receptor</keyword>
<evidence type="ECO:0000256" key="8">
    <source>
        <dbReference type="ARBA" id="ARBA00023136"/>
    </source>
</evidence>
<feature type="region of interest" description="Disordered" evidence="13">
    <location>
        <begin position="299"/>
        <end position="343"/>
    </location>
</feature>
<dbReference type="Proteomes" id="UP001368500">
    <property type="component" value="Unassembled WGS sequence"/>
</dbReference>
<feature type="compositionally biased region" description="Basic and acidic residues" evidence="13">
    <location>
        <begin position="317"/>
        <end position="343"/>
    </location>
</feature>
<evidence type="ECO:0000256" key="6">
    <source>
        <dbReference type="ARBA" id="ARBA00022729"/>
    </source>
</evidence>
<feature type="domain" description="TonB-dependent receptor-like beta-barrel" evidence="14">
    <location>
        <begin position="258"/>
        <end position="696"/>
    </location>
</feature>
<keyword evidence="17" id="KW-1185">Reference proteome</keyword>
<dbReference type="InterPro" id="IPR012910">
    <property type="entry name" value="Plug_dom"/>
</dbReference>
<dbReference type="InterPro" id="IPR039426">
    <property type="entry name" value="TonB-dep_rcpt-like"/>
</dbReference>
<organism evidence="16 17">
    <name type="scientific">Pseudaquabacterium rugosum</name>
    <dbReference type="NCBI Taxonomy" id="2984194"/>
    <lineage>
        <taxon>Bacteria</taxon>
        <taxon>Pseudomonadati</taxon>
        <taxon>Pseudomonadota</taxon>
        <taxon>Betaproteobacteria</taxon>
        <taxon>Burkholderiales</taxon>
        <taxon>Sphaerotilaceae</taxon>
        <taxon>Pseudaquabacterium</taxon>
    </lineage>
</organism>
<evidence type="ECO:0000259" key="14">
    <source>
        <dbReference type="Pfam" id="PF00593"/>
    </source>
</evidence>
<evidence type="ECO:0000256" key="12">
    <source>
        <dbReference type="RuleBase" id="RU003357"/>
    </source>
</evidence>
<keyword evidence="6" id="KW-0732">Signal</keyword>
<evidence type="ECO:0000259" key="15">
    <source>
        <dbReference type="Pfam" id="PF07715"/>
    </source>
</evidence>
<name>A0ABU9BEB1_9BURK</name>
<dbReference type="EMBL" id="JBBUTF010000014">
    <property type="protein sequence ID" value="MEK8027449.1"/>
    <property type="molecule type" value="Genomic_DNA"/>
</dbReference>
<evidence type="ECO:0000256" key="2">
    <source>
        <dbReference type="ARBA" id="ARBA00009810"/>
    </source>
</evidence>